<dbReference type="AlphaFoldDB" id="D0NCI9"/>
<dbReference type="GeneID" id="9470301"/>
<dbReference type="KEGG" id="pif:PITG_09668"/>
<proteinExistence type="predicted"/>
<accession>D0NCI9</accession>
<organism evidence="1 2">
    <name type="scientific">Phytophthora infestans (strain T30-4)</name>
    <name type="common">Potato late blight agent</name>
    <dbReference type="NCBI Taxonomy" id="403677"/>
    <lineage>
        <taxon>Eukaryota</taxon>
        <taxon>Sar</taxon>
        <taxon>Stramenopiles</taxon>
        <taxon>Oomycota</taxon>
        <taxon>Peronosporomycetes</taxon>
        <taxon>Peronosporales</taxon>
        <taxon>Peronosporaceae</taxon>
        <taxon>Phytophthora</taxon>
    </lineage>
</organism>
<keyword evidence="2" id="KW-1185">Reference proteome</keyword>
<dbReference type="VEuPathDB" id="FungiDB:PITG_09668"/>
<dbReference type="InParanoid" id="D0NCI9"/>
<dbReference type="HOGENOM" id="CLU_2836754_0_0_1"/>
<evidence type="ECO:0000313" key="2">
    <source>
        <dbReference type="Proteomes" id="UP000006643"/>
    </source>
</evidence>
<gene>
    <name evidence="1" type="ORF">PITG_09668</name>
</gene>
<protein>
    <submittedName>
        <fullName evidence="1">Uncharacterized protein</fullName>
    </submittedName>
</protein>
<dbReference type="EMBL" id="DS028132">
    <property type="protein sequence ID" value="EEY55703.1"/>
    <property type="molecule type" value="Genomic_DNA"/>
</dbReference>
<sequence length="66" mass="7766">MKAIPITNISKPRLTIYLRKKKWRRKYDSTCDIATNTRRLDGRLNKIMNTMTFLVADEKPRKNGLA</sequence>
<name>D0NCI9_PHYIT</name>
<evidence type="ECO:0000313" key="1">
    <source>
        <dbReference type="EMBL" id="EEY55703.1"/>
    </source>
</evidence>
<dbReference type="Proteomes" id="UP000006643">
    <property type="component" value="Unassembled WGS sequence"/>
</dbReference>
<dbReference type="RefSeq" id="XP_002903279.1">
    <property type="nucleotide sequence ID" value="XM_002903233.1"/>
</dbReference>
<reference evidence="2" key="1">
    <citation type="journal article" date="2009" name="Nature">
        <title>Genome sequence and analysis of the Irish potato famine pathogen Phytophthora infestans.</title>
        <authorList>
            <consortium name="The Broad Institute Genome Sequencing Platform"/>
            <person name="Haas B.J."/>
            <person name="Kamoun S."/>
            <person name="Zody M.C."/>
            <person name="Jiang R.H."/>
            <person name="Handsaker R.E."/>
            <person name="Cano L.M."/>
            <person name="Grabherr M."/>
            <person name="Kodira C.D."/>
            <person name="Raffaele S."/>
            <person name="Torto-Alalibo T."/>
            <person name="Bozkurt T.O."/>
            <person name="Ah-Fong A.M."/>
            <person name="Alvarado L."/>
            <person name="Anderson V.L."/>
            <person name="Armstrong M.R."/>
            <person name="Avrova A."/>
            <person name="Baxter L."/>
            <person name="Beynon J."/>
            <person name="Boevink P.C."/>
            <person name="Bollmann S.R."/>
            <person name="Bos J.I."/>
            <person name="Bulone V."/>
            <person name="Cai G."/>
            <person name="Cakir C."/>
            <person name="Carrington J.C."/>
            <person name="Chawner M."/>
            <person name="Conti L."/>
            <person name="Costanzo S."/>
            <person name="Ewan R."/>
            <person name="Fahlgren N."/>
            <person name="Fischbach M.A."/>
            <person name="Fugelstad J."/>
            <person name="Gilroy E.M."/>
            <person name="Gnerre S."/>
            <person name="Green P.J."/>
            <person name="Grenville-Briggs L.J."/>
            <person name="Griffith J."/>
            <person name="Grunwald N.J."/>
            <person name="Horn K."/>
            <person name="Horner N.R."/>
            <person name="Hu C.H."/>
            <person name="Huitema E."/>
            <person name="Jeong D.H."/>
            <person name="Jones A.M."/>
            <person name="Jones J.D."/>
            <person name="Jones R.W."/>
            <person name="Karlsson E.K."/>
            <person name="Kunjeti S.G."/>
            <person name="Lamour K."/>
            <person name="Liu Z."/>
            <person name="Ma L."/>
            <person name="Maclean D."/>
            <person name="Chibucos M.C."/>
            <person name="McDonald H."/>
            <person name="McWalters J."/>
            <person name="Meijer H.J."/>
            <person name="Morgan W."/>
            <person name="Morris P.F."/>
            <person name="Munro C.A."/>
            <person name="O'Neill K."/>
            <person name="Ospina-Giraldo M."/>
            <person name="Pinzon A."/>
            <person name="Pritchard L."/>
            <person name="Ramsahoye B."/>
            <person name="Ren Q."/>
            <person name="Restrepo S."/>
            <person name="Roy S."/>
            <person name="Sadanandom A."/>
            <person name="Savidor A."/>
            <person name="Schornack S."/>
            <person name="Schwartz D.C."/>
            <person name="Schumann U.D."/>
            <person name="Schwessinger B."/>
            <person name="Seyer L."/>
            <person name="Sharpe T."/>
            <person name="Silvar C."/>
            <person name="Song J."/>
            <person name="Studholme D.J."/>
            <person name="Sykes S."/>
            <person name="Thines M."/>
            <person name="van de Vondervoort P.J."/>
            <person name="Phuntumart V."/>
            <person name="Wawra S."/>
            <person name="Weide R."/>
            <person name="Win J."/>
            <person name="Young C."/>
            <person name="Zhou S."/>
            <person name="Fry W."/>
            <person name="Meyers B.C."/>
            <person name="van West P."/>
            <person name="Ristaino J."/>
            <person name="Govers F."/>
            <person name="Birch P.R."/>
            <person name="Whisson S.C."/>
            <person name="Judelson H.S."/>
            <person name="Nusbaum C."/>
        </authorList>
    </citation>
    <scope>NUCLEOTIDE SEQUENCE [LARGE SCALE GENOMIC DNA]</scope>
    <source>
        <strain evidence="2">T30-4</strain>
    </source>
</reference>